<dbReference type="EMBL" id="SSOP01000044">
    <property type="protein sequence ID" value="KAB5593159.1"/>
    <property type="molecule type" value="Genomic_DNA"/>
</dbReference>
<feature type="compositionally biased region" description="Acidic residues" evidence="5">
    <location>
        <begin position="451"/>
        <end position="468"/>
    </location>
</feature>
<keyword evidence="1" id="KW-0479">Metal-binding</keyword>
<dbReference type="SMART" id="SM00547">
    <property type="entry name" value="ZnF_RBZ"/>
    <property type="match status" value="2"/>
</dbReference>
<dbReference type="OrthoDB" id="2922289at2759"/>
<feature type="region of interest" description="Disordered" evidence="5">
    <location>
        <begin position="416"/>
        <end position="468"/>
    </location>
</feature>
<dbReference type="PROSITE" id="PS01358">
    <property type="entry name" value="ZF_RANBP2_1"/>
    <property type="match status" value="1"/>
</dbReference>
<comment type="caution">
    <text evidence="7">The sequence shown here is derived from an EMBL/GenBank/DDBJ whole genome shotgun (WGS) entry which is preliminary data.</text>
</comment>
<dbReference type="SUPFAM" id="SSF90209">
    <property type="entry name" value="Ran binding protein zinc finger-like"/>
    <property type="match status" value="2"/>
</dbReference>
<feature type="region of interest" description="Disordered" evidence="5">
    <location>
        <begin position="982"/>
        <end position="1002"/>
    </location>
</feature>
<feature type="compositionally biased region" description="Basic residues" evidence="5">
    <location>
        <begin position="594"/>
        <end position="607"/>
    </location>
</feature>
<dbReference type="InterPro" id="IPR001876">
    <property type="entry name" value="Znf_RanBP2"/>
</dbReference>
<reference evidence="7 8" key="1">
    <citation type="journal article" date="2019" name="Fungal Biol. Biotechnol.">
        <title>Draft genome sequence of fastidious pathogen Ceratobasidium theobromae, which causes vascular-streak dieback in Theobroma cacao.</title>
        <authorList>
            <person name="Ali S.S."/>
            <person name="Asman A."/>
            <person name="Shao J."/>
            <person name="Firmansyah A.P."/>
            <person name="Susilo A.W."/>
            <person name="Rosmana A."/>
            <person name="McMahon P."/>
            <person name="Junaid M."/>
            <person name="Guest D."/>
            <person name="Kheng T.Y."/>
            <person name="Meinhardt L.W."/>
            <person name="Bailey B.A."/>
        </authorList>
    </citation>
    <scope>NUCLEOTIDE SEQUENCE [LARGE SCALE GENOMIC DNA]</scope>
    <source>
        <strain evidence="7 8">CT2</strain>
    </source>
</reference>
<name>A0A5N5QND2_9AGAM</name>
<feature type="compositionally biased region" description="Low complexity" evidence="5">
    <location>
        <begin position="624"/>
        <end position="633"/>
    </location>
</feature>
<dbReference type="InterPro" id="IPR036443">
    <property type="entry name" value="Znf_RanBP2_sf"/>
</dbReference>
<dbReference type="GO" id="GO:0003729">
    <property type="term" value="F:mRNA binding"/>
    <property type="evidence" value="ECO:0007669"/>
    <property type="project" value="TreeGrafter"/>
</dbReference>
<evidence type="ECO:0000256" key="4">
    <source>
        <dbReference type="PROSITE-ProRule" id="PRU00322"/>
    </source>
</evidence>
<evidence type="ECO:0000256" key="3">
    <source>
        <dbReference type="ARBA" id="ARBA00022833"/>
    </source>
</evidence>
<keyword evidence="2 4" id="KW-0863">Zinc-finger</keyword>
<dbReference type="Proteomes" id="UP000383932">
    <property type="component" value="Unassembled WGS sequence"/>
</dbReference>
<dbReference type="PANTHER" id="PTHR23111:SF40">
    <property type="entry name" value="RNA-BINDING PROTEIN INVOLVED IN HETEROCHROMATIN ASSEMBLY-RELATED"/>
    <property type="match status" value="1"/>
</dbReference>
<feature type="compositionally biased region" description="Basic and acidic residues" evidence="5">
    <location>
        <begin position="756"/>
        <end position="775"/>
    </location>
</feature>
<evidence type="ECO:0000259" key="6">
    <source>
        <dbReference type="PROSITE" id="PS50199"/>
    </source>
</evidence>
<protein>
    <recommendedName>
        <fullName evidence="6">RanBP2-type domain-containing protein</fullName>
    </recommendedName>
</protein>
<feature type="domain" description="RanBP2-type" evidence="6">
    <location>
        <begin position="1268"/>
        <end position="1291"/>
    </location>
</feature>
<dbReference type="PANTHER" id="PTHR23111">
    <property type="entry name" value="ZINC FINGER PROTEIN"/>
    <property type="match status" value="1"/>
</dbReference>
<feature type="region of interest" description="Disordered" evidence="5">
    <location>
        <begin position="586"/>
        <end position="637"/>
    </location>
</feature>
<dbReference type="GO" id="GO:0008270">
    <property type="term" value="F:zinc ion binding"/>
    <property type="evidence" value="ECO:0007669"/>
    <property type="project" value="UniProtKB-KW"/>
</dbReference>
<gene>
    <name evidence="7" type="ORF">CTheo_3389</name>
</gene>
<keyword evidence="8" id="KW-1185">Reference proteome</keyword>
<keyword evidence="3" id="KW-0862">Zinc</keyword>
<proteinExistence type="predicted"/>
<feature type="region of interest" description="Disordered" evidence="5">
    <location>
        <begin position="753"/>
        <end position="775"/>
    </location>
</feature>
<dbReference type="PROSITE" id="PS50199">
    <property type="entry name" value="ZF_RANBP2_2"/>
    <property type="match status" value="1"/>
</dbReference>
<accession>A0A5N5QND2</accession>
<feature type="compositionally biased region" description="Pro residues" evidence="5">
    <location>
        <begin position="613"/>
        <end position="623"/>
    </location>
</feature>
<organism evidence="7 8">
    <name type="scientific">Ceratobasidium theobromae</name>
    <dbReference type="NCBI Taxonomy" id="1582974"/>
    <lineage>
        <taxon>Eukaryota</taxon>
        <taxon>Fungi</taxon>
        <taxon>Dikarya</taxon>
        <taxon>Basidiomycota</taxon>
        <taxon>Agaricomycotina</taxon>
        <taxon>Agaricomycetes</taxon>
        <taxon>Cantharellales</taxon>
        <taxon>Ceratobasidiaceae</taxon>
        <taxon>Ceratobasidium</taxon>
    </lineage>
</organism>
<evidence type="ECO:0000313" key="8">
    <source>
        <dbReference type="Proteomes" id="UP000383932"/>
    </source>
</evidence>
<evidence type="ECO:0000313" key="7">
    <source>
        <dbReference type="EMBL" id="KAB5593159.1"/>
    </source>
</evidence>
<evidence type="ECO:0000256" key="5">
    <source>
        <dbReference type="SAM" id="MobiDB-lite"/>
    </source>
</evidence>
<dbReference type="Gene3D" id="4.10.1060.10">
    <property type="entry name" value="Zinc finger, RanBP2-type"/>
    <property type="match status" value="2"/>
</dbReference>
<sequence>MPTVVSSRALVPIGRRIPNALEDSDASRAVVLRRKQDGEDLSKALIIIRPADDGKDDRQALVLYRQRGGQEALKEMAQWHKSSALLPPFRLEELLRVSDSQFMANLNELQNLQDPLYFYDDILETIQSTREYALFKHSGGDDPLQNQSWVTSMIASRTASWKYVRDHAKLLHDLGLEDLNVYAQLKANPGLCTAYLEVYQMLKVIEASGQHELGLLASACPHYMKHLKEVDGTVAWDPEAGYKLHKSLIDTILMEMIFPESNYELSILMLCLRDAIALGGDDKTTGRFTQDVFDAIGDLSVTLQLLDMMETPVSASDAKAWRQSQSQSINAAFSAVTKSSQAAAHHVTGIGAWVVPLTRTKAPATLEKIWESVNATYVARAGMDVDILWGLEDSMNPEPQWSAWALVRAHTETQLEPAVHTRPNPSTKKKKRLAIAAQAAEDDIPGLVSSSEEEESEDEDVGFSDEDEMDEQELRYWDSMLHAQTRAREQSPEERGNPFSTLFRALKGNVELVGEGDGQPSKKKGGAVDGLPGLIPAYAYDAPLDMPAMIPLSAASKRLKNKPANAWGSEPKAPAKKTAVVVEEVEDADARRHETNKKKKKKKKKKVGERPRTPPPQAAPSPGSPSAGASMSSLYIPQPETGQSGLSYLKSTGIGIKTKTKSRPEGETGLEKLGTFMSRTFGRGAEPSKECVEDKVSGVAERLAAYMKSVHARAVDIWRRILGVDETKGQAGLEWNEFAMIDLEFEYDESSAGSRVRFDPPDQKDKSYTVHKPHPDPWLHPKRVKAIARDLRRMYGFDERMLEIGRGADELTTTATMQSNEWPALGRASVVVASGRVSYRDAAAGPRPRAKAPGGQRAKVISLNIGRAVERPRSASVSSRATMSKATSAIAPPEWYGALVEHARRMSKKNRGVWEKIIRSDPKDTGKLRWDERCGRSGSRRGRAGGAGWTMCRRGLGNWWVYARREGSLTSADDADYIPPTEGSGDAADDAGAGLFARGPQGQGEQLSGAMFNLRASVPALLASHGLMLPVSASASPSTSRADSVQAWSLHEQFGGSPPGRETSIWCVFRTHDDACRALLLDGADVSVASALEHDLAPFSKLRRFDMDDDMDIIYSSDLTPSLSACSSDDGSPPSATLSLHAFPLSTNPPSPRKVFKHGDWMCQCSAHNFGRNVACIACGLPASDYERYFERPRRPPPRLPSILTPSGRAFARGGRIQNISPIPSLPLVMFWPDNEPLPMASQIRPPFAPGSHPPIMNTGNRGPVEHQPGDWYCGKCSYMNWRRRKVCQTCFPFADGNADSVPANAQAERINMLAHMLSSDALGLSVGPKLSDRRASADHVLAPTRQSNEPDAGLTYGLRRSSAANIWAIAPNTSLSLWPTDRL</sequence>
<evidence type="ECO:0000256" key="2">
    <source>
        <dbReference type="ARBA" id="ARBA00022771"/>
    </source>
</evidence>
<evidence type="ECO:0000256" key="1">
    <source>
        <dbReference type="ARBA" id="ARBA00022723"/>
    </source>
</evidence>